<dbReference type="InterPro" id="IPR035906">
    <property type="entry name" value="MetI-like_sf"/>
</dbReference>
<dbReference type="GO" id="GO:0005886">
    <property type="term" value="C:plasma membrane"/>
    <property type="evidence" value="ECO:0007669"/>
    <property type="project" value="UniProtKB-SubCell"/>
</dbReference>
<evidence type="ECO:0000256" key="1">
    <source>
        <dbReference type="ARBA" id="ARBA00004651"/>
    </source>
</evidence>
<dbReference type="CDD" id="cd06261">
    <property type="entry name" value="TM_PBP2"/>
    <property type="match status" value="1"/>
</dbReference>
<accession>A0A518VFR8</accession>
<organism evidence="9 10">
    <name type="scientific">Brevibacillus laterosporus</name>
    <name type="common">Bacillus laterosporus</name>
    <dbReference type="NCBI Taxonomy" id="1465"/>
    <lineage>
        <taxon>Bacteria</taxon>
        <taxon>Bacillati</taxon>
        <taxon>Bacillota</taxon>
        <taxon>Bacilli</taxon>
        <taxon>Bacillales</taxon>
        <taxon>Paenibacillaceae</taxon>
        <taxon>Brevibacillus</taxon>
    </lineage>
</organism>
<evidence type="ECO:0000313" key="10">
    <source>
        <dbReference type="Proteomes" id="UP000319432"/>
    </source>
</evidence>
<dbReference type="AlphaFoldDB" id="A0A518VFR8"/>
<dbReference type="OrthoDB" id="9804353at2"/>
<keyword evidence="5 7" id="KW-1133">Transmembrane helix</keyword>
<dbReference type="Gene3D" id="1.10.3720.10">
    <property type="entry name" value="MetI-like"/>
    <property type="match status" value="1"/>
</dbReference>
<reference evidence="9 10" key="1">
    <citation type="submission" date="2018-11" db="EMBL/GenBank/DDBJ databases">
        <title>Phylogenetic determinants of toxin gene distribution in genomes of Brevibacillus laterosporus.</title>
        <authorList>
            <person name="Glare T.R."/>
            <person name="Durrant A."/>
            <person name="Berry C."/>
            <person name="Palma L."/>
            <person name="Ormskirk M."/>
            <person name="Cox M.O."/>
        </authorList>
    </citation>
    <scope>NUCLEOTIDE SEQUENCE [LARGE SCALE GENOMIC DNA]</scope>
    <source>
        <strain evidence="9 10">1821L</strain>
    </source>
</reference>
<dbReference type="GO" id="GO:0055085">
    <property type="term" value="P:transmembrane transport"/>
    <property type="evidence" value="ECO:0007669"/>
    <property type="project" value="InterPro"/>
</dbReference>
<dbReference type="PROSITE" id="PS50928">
    <property type="entry name" value="ABC_TM1"/>
    <property type="match status" value="1"/>
</dbReference>
<feature type="transmembrane region" description="Helical" evidence="7">
    <location>
        <begin position="138"/>
        <end position="160"/>
    </location>
</feature>
<evidence type="ECO:0000256" key="2">
    <source>
        <dbReference type="ARBA" id="ARBA00022448"/>
    </source>
</evidence>
<keyword evidence="2 7" id="KW-0813">Transport</keyword>
<evidence type="ECO:0000256" key="7">
    <source>
        <dbReference type="RuleBase" id="RU363032"/>
    </source>
</evidence>
<feature type="transmembrane region" description="Helical" evidence="7">
    <location>
        <begin position="233"/>
        <end position="252"/>
    </location>
</feature>
<dbReference type="Pfam" id="PF00528">
    <property type="entry name" value="BPD_transp_1"/>
    <property type="match status" value="1"/>
</dbReference>
<dbReference type="EMBL" id="CP033464">
    <property type="protein sequence ID" value="QDX95845.1"/>
    <property type="molecule type" value="Genomic_DNA"/>
</dbReference>
<dbReference type="PANTHER" id="PTHR30151:SF20">
    <property type="entry name" value="ABC TRANSPORTER PERMEASE PROTEIN HI_0355-RELATED"/>
    <property type="match status" value="1"/>
</dbReference>
<evidence type="ECO:0000256" key="3">
    <source>
        <dbReference type="ARBA" id="ARBA00022475"/>
    </source>
</evidence>
<evidence type="ECO:0000256" key="5">
    <source>
        <dbReference type="ARBA" id="ARBA00022989"/>
    </source>
</evidence>
<dbReference type="PANTHER" id="PTHR30151">
    <property type="entry name" value="ALKANE SULFONATE ABC TRANSPORTER-RELATED, MEMBRANE SUBUNIT"/>
    <property type="match status" value="1"/>
</dbReference>
<dbReference type="Proteomes" id="UP000319432">
    <property type="component" value="Chromosome"/>
</dbReference>
<name>A0A518VFR8_BRELA</name>
<keyword evidence="4 7" id="KW-0812">Transmembrane</keyword>
<comment type="similarity">
    <text evidence="7">Belongs to the binding-protein-dependent transport system permease family.</text>
</comment>
<keyword evidence="6 7" id="KW-0472">Membrane</keyword>
<evidence type="ECO:0000256" key="6">
    <source>
        <dbReference type="ARBA" id="ARBA00023136"/>
    </source>
</evidence>
<keyword evidence="10" id="KW-1185">Reference proteome</keyword>
<keyword evidence="3" id="KW-1003">Cell membrane</keyword>
<dbReference type="InterPro" id="IPR000515">
    <property type="entry name" value="MetI-like"/>
</dbReference>
<gene>
    <name evidence="9" type="ORF">EEL30_20945</name>
</gene>
<feature type="transmembrane region" description="Helical" evidence="7">
    <location>
        <begin position="79"/>
        <end position="99"/>
    </location>
</feature>
<evidence type="ECO:0000313" key="9">
    <source>
        <dbReference type="EMBL" id="QDX95845.1"/>
    </source>
</evidence>
<sequence>MALIKEPSSQKLQKVWRKKRDVGWFLVSACSLLLMWEAGCRLLEVPTFILPPPSVIAIAFWDVRSQLLTTHLWITLQEALLGLAISMFVGTGLAICMHLNRTIKKIMYPHVIISQTIPILALSPVFMMWFGYELPGKVAIAVLFTFFPIVVSTYDGLLVTDSERLTYFRMIGANRWQIFCKLEVPSALPSFFSGVKVAATFSVSGATVGEWLGASAGLGYFGRRASGNFQAPVLFASVFLLCLLGLGLFWTMNMLEKRFLIYNLYGKEPRQ</sequence>
<feature type="transmembrane region" description="Helical" evidence="7">
    <location>
        <begin position="21"/>
        <end position="38"/>
    </location>
</feature>
<feature type="transmembrane region" description="Helical" evidence="7">
    <location>
        <begin position="111"/>
        <end position="132"/>
    </location>
</feature>
<dbReference type="SUPFAM" id="SSF161098">
    <property type="entry name" value="MetI-like"/>
    <property type="match status" value="1"/>
</dbReference>
<protein>
    <submittedName>
        <fullName evidence="9">ABC transporter permease</fullName>
    </submittedName>
</protein>
<comment type="subcellular location">
    <subcellularLocation>
        <location evidence="1 7">Cell membrane</location>
        <topology evidence="1 7">Multi-pass membrane protein</topology>
    </subcellularLocation>
</comment>
<proteinExistence type="inferred from homology"/>
<feature type="domain" description="ABC transmembrane type-1" evidence="8">
    <location>
        <begin position="72"/>
        <end position="252"/>
    </location>
</feature>
<evidence type="ECO:0000259" key="8">
    <source>
        <dbReference type="PROSITE" id="PS50928"/>
    </source>
</evidence>
<evidence type="ECO:0000256" key="4">
    <source>
        <dbReference type="ARBA" id="ARBA00022692"/>
    </source>
</evidence>